<evidence type="ECO:0000313" key="11">
    <source>
        <dbReference type="EMBL" id="MBJ3775049.1"/>
    </source>
</evidence>
<dbReference type="PROSITE" id="PS50928">
    <property type="entry name" value="ABC_TM1"/>
    <property type="match status" value="1"/>
</dbReference>
<evidence type="ECO:0000256" key="6">
    <source>
        <dbReference type="ARBA" id="ARBA00022692"/>
    </source>
</evidence>
<protein>
    <submittedName>
        <fullName evidence="11">ABC transporter permease</fullName>
    </submittedName>
</protein>
<comment type="subcellular location">
    <subcellularLocation>
        <location evidence="1">Cell inner membrane</location>
        <topology evidence="1">Multi-pass membrane protein</topology>
    </subcellularLocation>
    <subcellularLocation>
        <location evidence="9">Cell membrane</location>
        <topology evidence="9">Multi-pass membrane protein</topology>
    </subcellularLocation>
</comment>
<name>A0A934MK04_9HYPH</name>
<evidence type="ECO:0000256" key="4">
    <source>
        <dbReference type="ARBA" id="ARBA00022475"/>
    </source>
</evidence>
<evidence type="ECO:0000256" key="7">
    <source>
        <dbReference type="ARBA" id="ARBA00022989"/>
    </source>
</evidence>
<dbReference type="GO" id="GO:0006865">
    <property type="term" value="P:amino acid transport"/>
    <property type="evidence" value="ECO:0007669"/>
    <property type="project" value="TreeGrafter"/>
</dbReference>
<feature type="domain" description="ABC transmembrane type-1" evidence="10">
    <location>
        <begin position="16"/>
        <end position="217"/>
    </location>
</feature>
<dbReference type="RefSeq" id="WP_198880941.1">
    <property type="nucleotide sequence ID" value="NZ_JAEKJA010000003.1"/>
</dbReference>
<dbReference type="Gene3D" id="1.10.3720.10">
    <property type="entry name" value="MetI-like"/>
    <property type="match status" value="1"/>
</dbReference>
<reference evidence="11" key="1">
    <citation type="submission" date="2020-12" db="EMBL/GenBank/DDBJ databases">
        <title>Bacterial taxonomy.</title>
        <authorList>
            <person name="Pan X."/>
        </authorList>
    </citation>
    <scope>NUCLEOTIDE SEQUENCE</scope>
    <source>
        <strain evidence="11">B2012</strain>
    </source>
</reference>
<dbReference type="CDD" id="cd06261">
    <property type="entry name" value="TM_PBP2"/>
    <property type="match status" value="1"/>
</dbReference>
<evidence type="ECO:0000256" key="5">
    <source>
        <dbReference type="ARBA" id="ARBA00022519"/>
    </source>
</evidence>
<proteinExistence type="inferred from homology"/>
<dbReference type="PANTHER" id="PTHR30614:SF10">
    <property type="entry name" value="ARGININE ABC TRANSPORTER PERMEASE PROTEIN ARTM"/>
    <property type="match status" value="1"/>
</dbReference>
<sequence length="249" mass="28337">MSEFLPPILARYGDDLLDGFWITLQLVGLSIGFGIVLASLSTRARLSKRWWLRWLSAIYINLFRGTPLIAQLFLIYYGLGQFSGLWRTLNLWWFLRDPFNCAVLAFTLNTAAYQAEIFRGAVEAVPRGQWEGASALGLPRHIGFLKVIVPQAAIYALRPFGNEIILMVKGSAVASVVTVYDLLGETRLAFSDTFRFDVYFYAAALYLVLVETLRRVWNLLEARLTRHLDPASKQRMRRRKESVLEPVAS</sequence>
<keyword evidence="12" id="KW-1185">Reference proteome</keyword>
<dbReference type="InterPro" id="IPR043429">
    <property type="entry name" value="ArtM/GltK/GlnP/TcyL/YhdX-like"/>
</dbReference>
<organism evidence="11 12">
    <name type="scientific">Acuticoccus mangrovi</name>
    <dbReference type="NCBI Taxonomy" id="2796142"/>
    <lineage>
        <taxon>Bacteria</taxon>
        <taxon>Pseudomonadati</taxon>
        <taxon>Pseudomonadota</taxon>
        <taxon>Alphaproteobacteria</taxon>
        <taxon>Hyphomicrobiales</taxon>
        <taxon>Amorphaceae</taxon>
        <taxon>Acuticoccus</taxon>
    </lineage>
</organism>
<evidence type="ECO:0000256" key="1">
    <source>
        <dbReference type="ARBA" id="ARBA00004429"/>
    </source>
</evidence>
<dbReference type="Proteomes" id="UP000609531">
    <property type="component" value="Unassembled WGS sequence"/>
</dbReference>
<evidence type="ECO:0000259" key="10">
    <source>
        <dbReference type="PROSITE" id="PS50928"/>
    </source>
</evidence>
<comment type="similarity">
    <text evidence="2">Belongs to the binding-protein-dependent transport system permease family. HisMQ subfamily.</text>
</comment>
<dbReference type="GO" id="GO:0022857">
    <property type="term" value="F:transmembrane transporter activity"/>
    <property type="evidence" value="ECO:0007669"/>
    <property type="project" value="InterPro"/>
</dbReference>
<dbReference type="EMBL" id="JAEKJA010000003">
    <property type="protein sequence ID" value="MBJ3775049.1"/>
    <property type="molecule type" value="Genomic_DNA"/>
</dbReference>
<dbReference type="InterPro" id="IPR000515">
    <property type="entry name" value="MetI-like"/>
</dbReference>
<comment type="caution">
    <text evidence="11">The sequence shown here is derived from an EMBL/GenBank/DDBJ whole genome shotgun (WGS) entry which is preliminary data.</text>
</comment>
<keyword evidence="8 9" id="KW-0472">Membrane</keyword>
<keyword evidence="5" id="KW-0997">Cell inner membrane</keyword>
<keyword evidence="6 9" id="KW-0812">Transmembrane</keyword>
<keyword evidence="4" id="KW-1003">Cell membrane</keyword>
<dbReference type="InterPro" id="IPR010065">
    <property type="entry name" value="AA_ABC_transptr_permease_3TM"/>
</dbReference>
<dbReference type="InterPro" id="IPR035906">
    <property type="entry name" value="MetI-like_sf"/>
</dbReference>
<evidence type="ECO:0000256" key="8">
    <source>
        <dbReference type="ARBA" id="ARBA00023136"/>
    </source>
</evidence>
<gene>
    <name evidence="11" type="ORF">JCR33_05080</name>
</gene>
<dbReference type="Pfam" id="PF00528">
    <property type="entry name" value="BPD_transp_1"/>
    <property type="match status" value="1"/>
</dbReference>
<dbReference type="AlphaFoldDB" id="A0A934MK04"/>
<evidence type="ECO:0000313" key="12">
    <source>
        <dbReference type="Proteomes" id="UP000609531"/>
    </source>
</evidence>
<dbReference type="SUPFAM" id="SSF161098">
    <property type="entry name" value="MetI-like"/>
    <property type="match status" value="1"/>
</dbReference>
<evidence type="ECO:0000256" key="9">
    <source>
        <dbReference type="RuleBase" id="RU363032"/>
    </source>
</evidence>
<dbReference type="PANTHER" id="PTHR30614">
    <property type="entry name" value="MEMBRANE COMPONENT OF AMINO ACID ABC TRANSPORTER"/>
    <property type="match status" value="1"/>
</dbReference>
<keyword evidence="3 9" id="KW-0813">Transport</keyword>
<keyword evidence="7 9" id="KW-1133">Transmembrane helix</keyword>
<evidence type="ECO:0000256" key="3">
    <source>
        <dbReference type="ARBA" id="ARBA00022448"/>
    </source>
</evidence>
<evidence type="ECO:0000256" key="2">
    <source>
        <dbReference type="ARBA" id="ARBA00010072"/>
    </source>
</evidence>
<accession>A0A934MK04</accession>
<feature type="transmembrane region" description="Helical" evidence="9">
    <location>
        <begin position="20"/>
        <end position="40"/>
    </location>
</feature>
<dbReference type="NCBIfam" id="TIGR01726">
    <property type="entry name" value="HEQRo_perm_3TM"/>
    <property type="match status" value="1"/>
</dbReference>
<feature type="transmembrane region" description="Helical" evidence="9">
    <location>
        <begin position="52"/>
        <end position="79"/>
    </location>
</feature>
<dbReference type="GO" id="GO:0043190">
    <property type="term" value="C:ATP-binding cassette (ABC) transporter complex"/>
    <property type="evidence" value="ECO:0007669"/>
    <property type="project" value="InterPro"/>
</dbReference>